<dbReference type="PROSITE" id="PS51318">
    <property type="entry name" value="TAT"/>
    <property type="match status" value="1"/>
</dbReference>
<organism evidence="1 2">
    <name type="scientific">Paracoccus subflavus</name>
    <dbReference type="NCBI Taxonomy" id="2528244"/>
    <lineage>
        <taxon>Bacteria</taxon>
        <taxon>Pseudomonadati</taxon>
        <taxon>Pseudomonadota</taxon>
        <taxon>Alphaproteobacteria</taxon>
        <taxon>Rhodobacterales</taxon>
        <taxon>Paracoccaceae</taxon>
        <taxon>Paracoccus</taxon>
    </lineage>
</organism>
<dbReference type="InterPro" id="IPR011852">
    <property type="entry name" value="TRAP_TAXI"/>
</dbReference>
<dbReference type="Proteomes" id="UP000293520">
    <property type="component" value="Unassembled WGS sequence"/>
</dbReference>
<protein>
    <submittedName>
        <fullName evidence="1">TAXI family TRAP transporter solute-binding subunit</fullName>
    </submittedName>
</protein>
<sequence length="342" mass="36916">MTTLSRRRLLGTASAGLALMGSGLPLRAQIMSFDDSPITATIAGYSSRGMVSILGEAQAAVVREAFPGSNVVYEPGNPAGSFVAVVNGEREFALESTIEVLMAARGEEPFPESFEGRFWMVTMLSPDLTLAHVYGRKEFIEENGITNLTEIRDRRIPVRLGINQPGNLWARAHVHAILEAHGMTTDDIVSWGGTLIEQNTGSTMDLMRQQRADIEITGGFVPVGTMIELNSTHPLAFVPMTQEQAAAAAKIMSVNVGAIPAGSYEWQTEELHTPASSHIVIAGPAATDEQVWKLCKALDTRLDTYHSMHPALTGVTRQNIVPNIPGVPLHPAAEAYFASRTL</sequence>
<name>A0A4Q9FV88_9RHOB</name>
<dbReference type="RefSeq" id="WP_130992244.1">
    <property type="nucleotide sequence ID" value="NZ_SISK01000018.1"/>
</dbReference>
<dbReference type="Gene3D" id="3.40.190.10">
    <property type="entry name" value="Periplasmic binding protein-like II"/>
    <property type="match status" value="2"/>
</dbReference>
<dbReference type="OrthoDB" id="9776669at2"/>
<dbReference type="InterPro" id="IPR006311">
    <property type="entry name" value="TAT_signal"/>
</dbReference>
<evidence type="ECO:0000313" key="2">
    <source>
        <dbReference type="Proteomes" id="UP000293520"/>
    </source>
</evidence>
<dbReference type="Pfam" id="PF16868">
    <property type="entry name" value="NMT1_3"/>
    <property type="match status" value="1"/>
</dbReference>
<keyword evidence="2" id="KW-1185">Reference proteome</keyword>
<dbReference type="PANTHER" id="PTHR42941:SF1">
    <property type="entry name" value="SLL1037 PROTEIN"/>
    <property type="match status" value="1"/>
</dbReference>
<dbReference type="EMBL" id="SISK01000018">
    <property type="protein sequence ID" value="TBN36365.1"/>
    <property type="molecule type" value="Genomic_DNA"/>
</dbReference>
<dbReference type="NCBIfam" id="TIGR02122">
    <property type="entry name" value="TRAP_TAXI"/>
    <property type="match status" value="1"/>
</dbReference>
<reference evidence="1 2" key="1">
    <citation type="submission" date="2019-02" db="EMBL/GenBank/DDBJ databases">
        <title>Paracoccus subflavus sp. nov., isolated from marine sediment of the Pacific Ocean.</title>
        <authorList>
            <person name="Zhang G."/>
        </authorList>
    </citation>
    <scope>NUCLEOTIDE SEQUENCE [LARGE SCALE GENOMIC DNA]</scope>
    <source>
        <strain evidence="1 2">GY0581</strain>
    </source>
</reference>
<dbReference type="AlphaFoldDB" id="A0A4Q9FV88"/>
<gene>
    <name evidence="1" type="ORF">EYE42_15625</name>
</gene>
<dbReference type="PANTHER" id="PTHR42941">
    <property type="entry name" value="SLL1037 PROTEIN"/>
    <property type="match status" value="1"/>
</dbReference>
<comment type="caution">
    <text evidence="1">The sequence shown here is derived from an EMBL/GenBank/DDBJ whole genome shotgun (WGS) entry which is preliminary data.</text>
</comment>
<proteinExistence type="predicted"/>
<evidence type="ECO:0000313" key="1">
    <source>
        <dbReference type="EMBL" id="TBN36365.1"/>
    </source>
</evidence>
<accession>A0A4Q9FV88</accession>
<dbReference type="SUPFAM" id="SSF53850">
    <property type="entry name" value="Periplasmic binding protein-like II"/>
    <property type="match status" value="1"/>
</dbReference>